<reference evidence="1" key="1">
    <citation type="submission" date="2019-08" db="EMBL/GenBank/DDBJ databases">
        <authorList>
            <person name="Kucharzyk K."/>
            <person name="Murdoch R.W."/>
            <person name="Higgins S."/>
            <person name="Loffler F."/>
        </authorList>
    </citation>
    <scope>NUCLEOTIDE SEQUENCE</scope>
</reference>
<sequence length="188" mass="20043">MPADGHGLLPCQPEKAAGDVHRFFPMPVGEGILISKGRHRLPLSVLALDVAGGGPVAAYFAQVVEQGGNGHRFVRILQAVKLADPVPLQIVPQAVVNIDAVVAQSPGIGAMVLGGGGRGEKVAFVLQVVQQSRRALPPDVGFKYLNKLFSGRHAAPPPILPSTARHPAPRGLKQRRHNALFFRCFRLL</sequence>
<dbReference type="AlphaFoldDB" id="A0A645FC93"/>
<evidence type="ECO:0000313" key="1">
    <source>
        <dbReference type="EMBL" id="MPN11941.1"/>
    </source>
</evidence>
<dbReference type="EMBL" id="VSSQ01058212">
    <property type="protein sequence ID" value="MPN11941.1"/>
    <property type="molecule type" value="Genomic_DNA"/>
</dbReference>
<comment type="caution">
    <text evidence="1">The sequence shown here is derived from an EMBL/GenBank/DDBJ whole genome shotgun (WGS) entry which is preliminary data.</text>
</comment>
<protein>
    <submittedName>
        <fullName evidence="1">Uncharacterized protein</fullName>
    </submittedName>
</protein>
<gene>
    <name evidence="1" type="ORF">SDC9_159250</name>
</gene>
<accession>A0A645FC93</accession>
<proteinExistence type="predicted"/>
<organism evidence="1">
    <name type="scientific">bioreactor metagenome</name>
    <dbReference type="NCBI Taxonomy" id="1076179"/>
    <lineage>
        <taxon>unclassified sequences</taxon>
        <taxon>metagenomes</taxon>
        <taxon>ecological metagenomes</taxon>
    </lineage>
</organism>
<name>A0A645FC93_9ZZZZ</name>